<name>A0A7J2TGH8_ARCFL</name>
<protein>
    <submittedName>
        <fullName evidence="2">Bacterio-opsin activator</fullName>
    </submittedName>
</protein>
<gene>
    <name evidence="2" type="ORF">ENP88_01465</name>
</gene>
<comment type="caution">
    <text evidence="2">The sequence shown here is derived from an EMBL/GenBank/DDBJ whole genome shotgun (WGS) entry which is preliminary data.</text>
</comment>
<organism evidence="2">
    <name type="scientific">Archaeoglobus fulgidus</name>
    <dbReference type="NCBI Taxonomy" id="2234"/>
    <lineage>
        <taxon>Archaea</taxon>
        <taxon>Methanobacteriati</taxon>
        <taxon>Methanobacteriota</taxon>
        <taxon>Archaeoglobi</taxon>
        <taxon>Archaeoglobales</taxon>
        <taxon>Archaeoglobaceae</taxon>
        <taxon>Archaeoglobus</taxon>
    </lineage>
</organism>
<sequence>MLEVEIKTRLPEKCALGSLKTIASDCILKIEGFSKKNESIKSLLKVKAERVRDLLLNLPLQCDVAITSERDAKILLKEHSCFIALPILESGCIITSVEVKENSVIWQIVCDDEDFLALIEKLKDAKVEFEIVYKGRPEGRSVLTFREEEVLRFALEKGYFDFPRKIRLEEIAAHFGIAASTISEIMRRGQKKILEKYFREMKL</sequence>
<proteinExistence type="predicted"/>
<accession>A0A7J2TGH8</accession>
<feature type="domain" description="HTH bat-type" evidence="1">
    <location>
        <begin position="143"/>
        <end position="195"/>
    </location>
</feature>
<dbReference type="Pfam" id="PF04967">
    <property type="entry name" value="HTH_10"/>
    <property type="match status" value="1"/>
</dbReference>
<dbReference type="EMBL" id="DSLA01000026">
    <property type="protein sequence ID" value="HEH34829.1"/>
    <property type="molecule type" value="Genomic_DNA"/>
</dbReference>
<dbReference type="PANTHER" id="PTHR34236">
    <property type="entry name" value="DIMETHYL SULFOXIDE REDUCTASE TRANSCRIPTIONAL ACTIVATOR"/>
    <property type="match status" value="1"/>
</dbReference>
<dbReference type="AlphaFoldDB" id="A0A7J2TGH8"/>
<reference evidence="2" key="1">
    <citation type="journal article" date="2020" name="mSystems">
        <title>Genome- and Community-Level Interaction Insights into Carbon Utilization and Element Cycling Functions of Hydrothermarchaeota in Hydrothermal Sediment.</title>
        <authorList>
            <person name="Zhou Z."/>
            <person name="Liu Y."/>
            <person name="Xu W."/>
            <person name="Pan J."/>
            <person name="Luo Z.H."/>
            <person name="Li M."/>
        </authorList>
    </citation>
    <scope>NUCLEOTIDE SEQUENCE [LARGE SCALE GENOMIC DNA]</scope>
    <source>
        <strain evidence="2">SpSt-26</strain>
    </source>
</reference>
<evidence type="ECO:0000313" key="2">
    <source>
        <dbReference type="EMBL" id="HEH34829.1"/>
    </source>
</evidence>
<evidence type="ECO:0000259" key="1">
    <source>
        <dbReference type="Pfam" id="PF04967"/>
    </source>
</evidence>
<dbReference type="InterPro" id="IPR007050">
    <property type="entry name" value="HTH_bacterioopsin"/>
</dbReference>
<dbReference type="PANTHER" id="PTHR34236:SF1">
    <property type="entry name" value="DIMETHYL SULFOXIDE REDUCTASE TRANSCRIPTIONAL ACTIVATOR"/>
    <property type="match status" value="1"/>
</dbReference>